<evidence type="ECO:0000256" key="3">
    <source>
        <dbReference type="ARBA" id="ARBA00023163"/>
    </source>
</evidence>
<dbReference type="Proteomes" id="UP000254118">
    <property type="component" value="Unassembled WGS sequence"/>
</dbReference>
<dbReference type="PANTHER" id="PTHR30136">
    <property type="entry name" value="HELIX-TURN-HELIX TRANSCRIPTIONAL REGULATOR, ICLR FAMILY"/>
    <property type="match status" value="1"/>
</dbReference>
<keyword evidence="1" id="KW-0805">Transcription regulation</keyword>
<comment type="caution">
    <text evidence="6">The sequence shown here is derived from an EMBL/GenBank/DDBJ whole genome shotgun (WGS) entry which is preliminary data.</text>
</comment>
<name>A0AA46BPW8_9MICO</name>
<dbReference type="InterPro" id="IPR014757">
    <property type="entry name" value="Tscrpt_reg_IclR_C"/>
</dbReference>
<evidence type="ECO:0000313" key="7">
    <source>
        <dbReference type="Proteomes" id="UP000254118"/>
    </source>
</evidence>
<dbReference type="SMART" id="SM00346">
    <property type="entry name" value="HTH_ICLR"/>
    <property type="match status" value="1"/>
</dbReference>
<evidence type="ECO:0000259" key="5">
    <source>
        <dbReference type="PROSITE" id="PS51078"/>
    </source>
</evidence>
<evidence type="ECO:0000256" key="2">
    <source>
        <dbReference type="ARBA" id="ARBA00023125"/>
    </source>
</evidence>
<proteinExistence type="predicted"/>
<dbReference type="GO" id="GO:0045892">
    <property type="term" value="P:negative regulation of DNA-templated transcription"/>
    <property type="evidence" value="ECO:0007669"/>
    <property type="project" value="TreeGrafter"/>
</dbReference>
<keyword evidence="3" id="KW-0804">Transcription</keyword>
<dbReference type="InterPro" id="IPR050707">
    <property type="entry name" value="HTH_MetabolicPath_Reg"/>
</dbReference>
<dbReference type="AlphaFoldDB" id="A0AA46BPW8"/>
<organism evidence="6 7">
    <name type="scientific">Dermatophilus congolensis</name>
    <dbReference type="NCBI Taxonomy" id="1863"/>
    <lineage>
        <taxon>Bacteria</taxon>
        <taxon>Bacillati</taxon>
        <taxon>Actinomycetota</taxon>
        <taxon>Actinomycetes</taxon>
        <taxon>Micrococcales</taxon>
        <taxon>Dermatophilaceae</taxon>
        <taxon>Dermatophilus</taxon>
    </lineage>
</organism>
<sequence>MAYLESVDNSLRLLALLSDGRSVTVTAVAHELGVAPSTAHRLLSTLMYRQFAVQAPDRTYMAGPAMFRMGGMVGNRASLLRLARPIVREVAHALEESAFLGILVERNLHVLISESATPTRVEKPLLTAHESAGGKALLAGMNNTDLENLYPHTGLPDLNITPTDIHRLKEELESTRRRGYALHRFNENPPTISIAMPILGADRTALGSLIVAMPMSHYSTGRLAPTLTHMRHGAERITESLRTLRTPEPNPVTIRR</sequence>
<dbReference type="InterPro" id="IPR029016">
    <property type="entry name" value="GAF-like_dom_sf"/>
</dbReference>
<dbReference type="PROSITE" id="PS51078">
    <property type="entry name" value="ICLR_ED"/>
    <property type="match status" value="1"/>
</dbReference>
<dbReference type="RefSeq" id="WP_115031840.1">
    <property type="nucleotide sequence ID" value="NZ_JAAFNO010000001.1"/>
</dbReference>
<dbReference type="Pfam" id="PF09339">
    <property type="entry name" value="HTH_IclR"/>
    <property type="match status" value="1"/>
</dbReference>
<dbReference type="InterPro" id="IPR005471">
    <property type="entry name" value="Tscrpt_reg_IclR_N"/>
</dbReference>
<dbReference type="SUPFAM" id="SSF55781">
    <property type="entry name" value="GAF domain-like"/>
    <property type="match status" value="1"/>
</dbReference>
<protein>
    <submittedName>
        <fullName evidence="6">Acetate operon repressor</fullName>
    </submittedName>
</protein>
<gene>
    <name evidence="6" type="primary">iclR_1</name>
    <name evidence="6" type="ORF">NCTC7915_02092</name>
</gene>
<reference evidence="6 7" key="1">
    <citation type="submission" date="2018-06" db="EMBL/GenBank/DDBJ databases">
        <authorList>
            <consortium name="Pathogen Informatics"/>
            <person name="Doyle S."/>
        </authorList>
    </citation>
    <scope>NUCLEOTIDE SEQUENCE [LARGE SCALE GENOMIC DNA]</scope>
    <source>
        <strain evidence="6 7">NCTC7915</strain>
    </source>
</reference>
<dbReference type="PANTHER" id="PTHR30136:SF24">
    <property type="entry name" value="HTH-TYPE TRANSCRIPTIONAL REPRESSOR ALLR"/>
    <property type="match status" value="1"/>
</dbReference>
<dbReference type="InterPro" id="IPR036388">
    <property type="entry name" value="WH-like_DNA-bd_sf"/>
</dbReference>
<evidence type="ECO:0000256" key="1">
    <source>
        <dbReference type="ARBA" id="ARBA00023015"/>
    </source>
</evidence>
<dbReference type="Gene3D" id="1.10.10.10">
    <property type="entry name" value="Winged helix-like DNA-binding domain superfamily/Winged helix DNA-binding domain"/>
    <property type="match status" value="1"/>
</dbReference>
<dbReference type="GO" id="GO:0003700">
    <property type="term" value="F:DNA-binding transcription factor activity"/>
    <property type="evidence" value="ECO:0007669"/>
    <property type="project" value="TreeGrafter"/>
</dbReference>
<dbReference type="Gene3D" id="3.30.450.40">
    <property type="match status" value="1"/>
</dbReference>
<dbReference type="Pfam" id="PF01614">
    <property type="entry name" value="IclR_C"/>
    <property type="match status" value="1"/>
</dbReference>
<feature type="domain" description="IclR-ED" evidence="5">
    <location>
        <begin position="65"/>
        <end position="243"/>
    </location>
</feature>
<dbReference type="PROSITE" id="PS51077">
    <property type="entry name" value="HTH_ICLR"/>
    <property type="match status" value="1"/>
</dbReference>
<evidence type="ECO:0000313" key="6">
    <source>
        <dbReference type="EMBL" id="STD14375.1"/>
    </source>
</evidence>
<keyword evidence="2" id="KW-0238">DNA-binding</keyword>
<dbReference type="EMBL" id="UFYA01000001">
    <property type="protein sequence ID" value="STD14375.1"/>
    <property type="molecule type" value="Genomic_DNA"/>
</dbReference>
<feature type="domain" description="HTH iclR-type" evidence="4">
    <location>
        <begin position="4"/>
        <end position="64"/>
    </location>
</feature>
<dbReference type="GO" id="GO:0003677">
    <property type="term" value="F:DNA binding"/>
    <property type="evidence" value="ECO:0007669"/>
    <property type="project" value="UniProtKB-KW"/>
</dbReference>
<dbReference type="SUPFAM" id="SSF46785">
    <property type="entry name" value="Winged helix' DNA-binding domain"/>
    <property type="match status" value="1"/>
</dbReference>
<dbReference type="InterPro" id="IPR036390">
    <property type="entry name" value="WH_DNA-bd_sf"/>
</dbReference>
<accession>A0AA46BPW8</accession>
<evidence type="ECO:0000259" key="4">
    <source>
        <dbReference type="PROSITE" id="PS51077"/>
    </source>
</evidence>